<feature type="domain" description="MOFRL" evidence="1">
    <location>
        <begin position="329"/>
        <end position="434"/>
    </location>
</feature>
<dbReference type="InterPro" id="IPR025286">
    <property type="entry name" value="MOFRL_assoc_dom"/>
</dbReference>
<dbReference type="InterPro" id="IPR039760">
    <property type="entry name" value="MOFRL_protein"/>
</dbReference>
<keyword evidence="4" id="KW-1185">Reference proteome</keyword>
<dbReference type="Proteomes" id="UP001317705">
    <property type="component" value="Chromosome"/>
</dbReference>
<organism evidence="3 4">
    <name type="scientific">Geotalea uraniireducens</name>
    <dbReference type="NCBI Taxonomy" id="351604"/>
    <lineage>
        <taxon>Bacteria</taxon>
        <taxon>Pseudomonadati</taxon>
        <taxon>Thermodesulfobacteriota</taxon>
        <taxon>Desulfuromonadia</taxon>
        <taxon>Geobacterales</taxon>
        <taxon>Geobacteraceae</taxon>
        <taxon>Geotalea</taxon>
    </lineage>
</organism>
<dbReference type="InterPro" id="IPR007835">
    <property type="entry name" value="MOFRL"/>
</dbReference>
<dbReference type="Pfam" id="PF13660">
    <property type="entry name" value="DUF4147"/>
    <property type="match status" value="1"/>
</dbReference>
<dbReference type="EMBL" id="AP027151">
    <property type="protein sequence ID" value="BDV43913.1"/>
    <property type="molecule type" value="Genomic_DNA"/>
</dbReference>
<dbReference type="SUPFAM" id="SSF82544">
    <property type="entry name" value="GckA/TtuD-like"/>
    <property type="match status" value="1"/>
</dbReference>
<name>A0ABM8ENC4_9BACT</name>
<evidence type="ECO:0000259" key="1">
    <source>
        <dbReference type="Pfam" id="PF05161"/>
    </source>
</evidence>
<reference evidence="3 4" key="1">
    <citation type="submission" date="2022-12" db="EMBL/GenBank/DDBJ databases">
        <title>Polyphasic characterization of Geotalea uranireducens NIT-SL11 newly isolated from a complex of sewage sludge and microbially reduced graphene oxide.</title>
        <authorList>
            <person name="Xie L."/>
            <person name="Yoshida N."/>
            <person name="Meng L."/>
        </authorList>
    </citation>
    <scope>NUCLEOTIDE SEQUENCE [LARGE SCALE GENOMIC DNA]</scope>
    <source>
        <strain evidence="3 4">NIT-SL11</strain>
    </source>
</reference>
<dbReference type="PANTHER" id="PTHR12227:SF0">
    <property type="entry name" value="GLYCERATE KINASE"/>
    <property type="match status" value="1"/>
</dbReference>
<dbReference type="InterPro" id="IPR037035">
    <property type="entry name" value="GK-like_C_sf"/>
</dbReference>
<dbReference type="RefSeq" id="WP_282000030.1">
    <property type="nucleotide sequence ID" value="NZ_AP027151.1"/>
</dbReference>
<dbReference type="Gene3D" id="3.40.1480.10">
    <property type="entry name" value="MOFRL domain"/>
    <property type="match status" value="1"/>
</dbReference>
<dbReference type="InterPro" id="IPR038614">
    <property type="entry name" value="GK_N_sf"/>
</dbReference>
<protein>
    <submittedName>
        <fullName evidence="3">Hydroxypyruvate reductase</fullName>
    </submittedName>
</protein>
<accession>A0ABM8ENC4</accession>
<evidence type="ECO:0000259" key="2">
    <source>
        <dbReference type="Pfam" id="PF13660"/>
    </source>
</evidence>
<gene>
    <name evidence="3" type="ORF">GURASL_28360</name>
</gene>
<sequence>MIDETAGGEGVAGAPALREIFAAALAAVDPAVAVGREAAVVRERYRSGGFTRLVVVGFGKAAPAMGRAIEEQLGELVSDGLLITRYGHGGRPLSRLACAEAGHPLPDAAGVAATRRLQALVAGAAAGTLLVTLISGGGSALLVAPAAGLSLADKLQTTALLLRAGAAIDELNAVRKHLSLVKGGRLAALARPAALSALILSDVIGDRLDVIASGPTAPDPTTYHDALAVLDRYRLTGQVPVAVSAHLSAGAAGRLSETPKPGEPLFAAVSNRIIGSNRLALAAARRRAEQLGYRPVIVSDALAGEAVTAGRWLAEQARSFRLGSPGTKLCLLAGGETTVTVTGAGRGGRNMELALAFAREIAGRSGISLLSAGTDGSDGPTDAAGAMADGSTVSRAKALGLDPVACLADNDSYGFFARTGGLFITGPTGTNVMDLQIVLLD</sequence>
<feature type="domain" description="MOFRL-associated" evidence="2">
    <location>
        <begin position="17"/>
        <end position="247"/>
    </location>
</feature>
<evidence type="ECO:0000313" key="3">
    <source>
        <dbReference type="EMBL" id="BDV43913.1"/>
    </source>
</evidence>
<evidence type="ECO:0000313" key="4">
    <source>
        <dbReference type="Proteomes" id="UP001317705"/>
    </source>
</evidence>
<proteinExistence type="predicted"/>
<dbReference type="PANTHER" id="PTHR12227">
    <property type="entry name" value="GLYCERATE KINASE"/>
    <property type="match status" value="1"/>
</dbReference>
<dbReference type="Gene3D" id="3.40.50.10180">
    <property type="entry name" value="Glycerate kinase, MOFRL-like N-terminal domain"/>
    <property type="match status" value="1"/>
</dbReference>
<dbReference type="Pfam" id="PF05161">
    <property type="entry name" value="MOFRL"/>
    <property type="match status" value="1"/>
</dbReference>